<dbReference type="Proteomes" id="UP000092154">
    <property type="component" value="Unassembled WGS sequence"/>
</dbReference>
<proteinExistence type="predicted"/>
<evidence type="ECO:0000313" key="1">
    <source>
        <dbReference type="EMBL" id="OAX37999.1"/>
    </source>
</evidence>
<dbReference type="EMBL" id="KV448318">
    <property type="protein sequence ID" value="OAX37999.1"/>
    <property type="molecule type" value="Genomic_DNA"/>
</dbReference>
<sequence>MSTAVLAGIATADAPDPNGGPCAHANQPECGVLAGFNNGNAFLFYCYANHSLLVSETCTCPTCCSISYGSTGPDGFTCT</sequence>
<organism evidence="1 2">
    <name type="scientific">Rhizopogon vinicolor AM-OR11-026</name>
    <dbReference type="NCBI Taxonomy" id="1314800"/>
    <lineage>
        <taxon>Eukaryota</taxon>
        <taxon>Fungi</taxon>
        <taxon>Dikarya</taxon>
        <taxon>Basidiomycota</taxon>
        <taxon>Agaricomycotina</taxon>
        <taxon>Agaricomycetes</taxon>
        <taxon>Agaricomycetidae</taxon>
        <taxon>Boletales</taxon>
        <taxon>Suillineae</taxon>
        <taxon>Rhizopogonaceae</taxon>
        <taxon>Rhizopogon</taxon>
    </lineage>
</organism>
<reference evidence="1 2" key="1">
    <citation type="submission" date="2016-06" db="EMBL/GenBank/DDBJ databases">
        <title>Comparative genomics of the ectomycorrhizal sister species Rhizopogon vinicolor and Rhizopogon vesiculosus (Basidiomycota: Boletales) reveals a divergence of the mating type B locus.</title>
        <authorList>
            <consortium name="DOE Joint Genome Institute"/>
            <person name="Mujic A.B."/>
            <person name="Kuo A."/>
            <person name="Tritt A."/>
            <person name="Lipzen A."/>
            <person name="Chen C."/>
            <person name="Johnson J."/>
            <person name="Sharma A."/>
            <person name="Barry K."/>
            <person name="Grigoriev I.V."/>
            <person name="Spatafora J.W."/>
        </authorList>
    </citation>
    <scope>NUCLEOTIDE SEQUENCE [LARGE SCALE GENOMIC DNA]</scope>
    <source>
        <strain evidence="1 2">AM-OR11-026</strain>
    </source>
</reference>
<dbReference type="OrthoDB" id="2606864at2759"/>
<keyword evidence="2" id="KW-1185">Reference proteome</keyword>
<accession>A0A1B7MZG0</accession>
<protein>
    <submittedName>
        <fullName evidence="1">Uncharacterized protein</fullName>
    </submittedName>
</protein>
<dbReference type="InParanoid" id="A0A1B7MZG0"/>
<gene>
    <name evidence="1" type="ORF">K503DRAFT_770915</name>
</gene>
<dbReference type="AlphaFoldDB" id="A0A1B7MZG0"/>
<name>A0A1B7MZG0_9AGAM</name>
<evidence type="ECO:0000313" key="2">
    <source>
        <dbReference type="Proteomes" id="UP000092154"/>
    </source>
</evidence>